<proteinExistence type="predicted"/>
<dbReference type="OrthoDB" id="4486824at2759"/>
<dbReference type="RefSeq" id="XP_031916324.1">
    <property type="nucleotide sequence ID" value="XM_032059258.1"/>
</dbReference>
<protein>
    <submittedName>
        <fullName evidence="2">Uncharacterized protein</fullName>
    </submittedName>
</protein>
<accession>A0A5N6T1U4</accession>
<evidence type="ECO:0000313" key="3">
    <source>
        <dbReference type="Proteomes" id="UP000325672"/>
    </source>
</evidence>
<sequence>MSSYNAPRESPEVPRPPESPALTMEKKVETTESVDKLPQADYLSRVKLKVGQGCDIPYYHHQLRVHDDNGLWKFSRVDREDYVDTSKEDFWLFSIHVNAAAMFFLIGGKNPIFLESAPNWNNAFNTTQTAIHQKHGSKYYDAYFELWNERLVAVRVPKATNPAITVWGGGNYAALHWVGLYVKTNTNGEREFIAVNTNKTLLPKYNDRKTVSSMTGADLTGPGRTITLFPKQLFGTKGDNMKTYYEHVSESPYNPLGPKHWESIPPEERHHGKVPSYTWNTHRDTFIKTIAGHDKLTGLVSVTRVNDREVMYNYTTGYSVYLDKQPGWGTVINIFGSLLAAAHGLATGNFMKVIDEIGKLTAGDIEAKGADVKGLITTVVQIVQDKLGKDAAKDINTDGVKDLMARLSNVDREDFGRG</sequence>
<feature type="region of interest" description="Disordered" evidence="1">
    <location>
        <begin position="1"/>
        <end position="30"/>
    </location>
</feature>
<dbReference type="AlphaFoldDB" id="A0A5N6T1U4"/>
<keyword evidence="3" id="KW-1185">Reference proteome</keyword>
<evidence type="ECO:0000313" key="2">
    <source>
        <dbReference type="EMBL" id="KAE8140261.1"/>
    </source>
</evidence>
<reference evidence="2 3" key="1">
    <citation type="submission" date="2019-04" db="EMBL/GenBank/DDBJ databases">
        <title>Friends and foes A comparative genomics study of 23 Aspergillus species from section Flavi.</title>
        <authorList>
            <consortium name="DOE Joint Genome Institute"/>
            <person name="Kjaerbolling I."/>
            <person name="Vesth T."/>
            <person name="Frisvad J.C."/>
            <person name="Nybo J.L."/>
            <person name="Theobald S."/>
            <person name="Kildgaard S."/>
            <person name="Isbrandt T."/>
            <person name="Kuo A."/>
            <person name="Sato A."/>
            <person name="Lyhne E.K."/>
            <person name="Kogle M.E."/>
            <person name="Wiebenga A."/>
            <person name="Kun R.S."/>
            <person name="Lubbers R.J."/>
            <person name="Makela M.R."/>
            <person name="Barry K."/>
            <person name="Chovatia M."/>
            <person name="Clum A."/>
            <person name="Daum C."/>
            <person name="Haridas S."/>
            <person name="He G."/>
            <person name="LaButti K."/>
            <person name="Lipzen A."/>
            <person name="Mondo S."/>
            <person name="Riley R."/>
            <person name="Salamov A."/>
            <person name="Simmons B.A."/>
            <person name="Magnuson J.K."/>
            <person name="Henrissat B."/>
            <person name="Mortensen U.H."/>
            <person name="Larsen T.O."/>
            <person name="Devries R.P."/>
            <person name="Grigoriev I.V."/>
            <person name="Machida M."/>
            <person name="Baker S.E."/>
            <person name="Andersen M.R."/>
        </authorList>
    </citation>
    <scope>NUCLEOTIDE SEQUENCE [LARGE SCALE GENOMIC DNA]</scope>
    <source>
        <strain evidence="2 3">CBS 117625</strain>
    </source>
</reference>
<dbReference type="Proteomes" id="UP000325672">
    <property type="component" value="Unassembled WGS sequence"/>
</dbReference>
<dbReference type="EMBL" id="ML743562">
    <property type="protein sequence ID" value="KAE8140261.1"/>
    <property type="molecule type" value="Genomic_DNA"/>
</dbReference>
<evidence type="ECO:0000256" key="1">
    <source>
        <dbReference type="SAM" id="MobiDB-lite"/>
    </source>
</evidence>
<organism evidence="2 3">
    <name type="scientific">Aspergillus pseudotamarii</name>
    <dbReference type="NCBI Taxonomy" id="132259"/>
    <lineage>
        <taxon>Eukaryota</taxon>
        <taxon>Fungi</taxon>
        <taxon>Dikarya</taxon>
        <taxon>Ascomycota</taxon>
        <taxon>Pezizomycotina</taxon>
        <taxon>Eurotiomycetes</taxon>
        <taxon>Eurotiomycetidae</taxon>
        <taxon>Eurotiales</taxon>
        <taxon>Aspergillaceae</taxon>
        <taxon>Aspergillus</taxon>
        <taxon>Aspergillus subgen. Circumdati</taxon>
    </lineage>
</organism>
<dbReference type="GeneID" id="43643468"/>
<gene>
    <name evidence="2" type="ORF">BDV38DRAFT_280257</name>
</gene>
<name>A0A5N6T1U4_ASPPS</name>